<evidence type="ECO:0000313" key="2">
    <source>
        <dbReference type="EMBL" id="TVU12951.1"/>
    </source>
</evidence>
<evidence type="ECO:0000313" key="3">
    <source>
        <dbReference type="Proteomes" id="UP000324897"/>
    </source>
</evidence>
<gene>
    <name evidence="2" type="ORF">EJB05_46618</name>
</gene>
<proteinExistence type="predicted"/>
<organism evidence="2 3">
    <name type="scientific">Eragrostis curvula</name>
    <name type="common">weeping love grass</name>
    <dbReference type="NCBI Taxonomy" id="38414"/>
    <lineage>
        <taxon>Eukaryota</taxon>
        <taxon>Viridiplantae</taxon>
        <taxon>Streptophyta</taxon>
        <taxon>Embryophyta</taxon>
        <taxon>Tracheophyta</taxon>
        <taxon>Spermatophyta</taxon>
        <taxon>Magnoliopsida</taxon>
        <taxon>Liliopsida</taxon>
        <taxon>Poales</taxon>
        <taxon>Poaceae</taxon>
        <taxon>PACMAD clade</taxon>
        <taxon>Chloridoideae</taxon>
        <taxon>Eragrostideae</taxon>
        <taxon>Eragrostidinae</taxon>
        <taxon>Eragrostis</taxon>
    </lineage>
</organism>
<accession>A0A5J9TQK1</accession>
<dbReference type="EMBL" id="RWGY01000039">
    <property type="protein sequence ID" value="TVU12951.1"/>
    <property type="molecule type" value="Genomic_DNA"/>
</dbReference>
<dbReference type="Gramene" id="TVU12951">
    <property type="protein sequence ID" value="TVU12951"/>
    <property type="gene ID" value="EJB05_46618"/>
</dbReference>
<feature type="region of interest" description="Disordered" evidence="1">
    <location>
        <begin position="1"/>
        <end position="42"/>
    </location>
</feature>
<reference evidence="2 3" key="1">
    <citation type="journal article" date="2019" name="Sci. Rep.">
        <title>A high-quality genome of Eragrostis curvula grass provides insights into Poaceae evolution and supports new strategies to enhance forage quality.</title>
        <authorList>
            <person name="Carballo J."/>
            <person name="Santos B.A.C.M."/>
            <person name="Zappacosta D."/>
            <person name="Garbus I."/>
            <person name="Selva J.P."/>
            <person name="Gallo C.A."/>
            <person name="Diaz A."/>
            <person name="Albertini E."/>
            <person name="Caccamo M."/>
            <person name="Echenique V."/>
        </authorList>
    </citation>
    <scope>NUCLEOTIDE SEQUENCE [LARGE SCALE GENOMIC DNA]</scope>
    <source>
        <strain evidence="3">cv. Victoria</strain>
        <tissue evidence="2">Leaf</tissue>
    </source>
</reference>
<feature type="non-terminal residue" evidence="2">
    <location>
        <position position="1"/>
    </location>
</feature>
<protein>
    <submittedName>
        <fullName evidence="2">Uncharacterized protein</fullName>
    </submittedName>
</protein>
<name>A0A5J9TQK1_9POAL</name>
<evidence type="ECO:0000256" key="1">
    <source>
        <dbReference type="SAM" id="MobiDB-lite"/>
    </source>
</evidence>
<feature type="compositionally biased region" description="Basic residues" evidence="1">
    <location>
        <begin position="1"/>
        <end position="24"/>
    </location>
</feature>
<keyword evidence="3" id="KW-1185">Reference proteome</keyword>
<sequence length="72" mass="8377">MPRCLRPQHQHPARSRFPSRRAVRRACAPPVDAGTSEPSQRRKCPLPFLDPIFRMTLVIHIRIHERVTGSQR</sequence>
<dbReference type="AlphaFoldDB" id="A0A5J9TQK1"/>
<comment type="caution">
    <text evidence="2">The sequence shown here is derived from an EMBL/GenBank/DDBJ whole genome shotgun (WGS) entry which is preliminary data.</text>
</comment>
<dbReference type="Proteomes" id="UP000324897">
    <property type="component" value="Chromosome 3"/>
</dbReference>